<sequence>MQKRKNKYKFDTLQIHAGSRPDPSTGARQVPIYQNTAYVFKSILHAEALFNLQELGHIYSRLSNPTVSVLQERIATLEGGIGAICCSSGHAAQILSLFPLMQPGDNIIASSRLYGGTIQQFSNTIKKFGWKANFIDIDDFKAINKAADSNTKAIFCESISNPGGHVTNLPKVARIAKRLSIPLIVDNTAATPYLIKPFEFGADLVIHSTTKYMSGNGTSIGGALVDLGTFNWSKNRKFPSLSEPEAGYHGLRFHDTFGPYSYIIYGIAVSMRDLGMTMSPQNAFHTLLGLETLSLRMKQHVNNAIKVAKWLEKHPLIEKVSYAGLRSSKYAKIVKKIFP</sequence>
<gene>
    <name evidence="5" type="ORF">METZ01_LOCUS270804</name>
</gene>
<dbReference type="GO" id="GO:0004124">
    <property type="term" value="F:cysteine synthase activity"/>
    <property type="evidence" value="ECO:0007669"/>
    <property type="project" value="TreeGrafter"/>
</dbReference>
<dbReference type="PANTHER" id="PTHR43797:SF2">
    <property type="entry name" value="HOMOCYSTEINE_CYSTEINE SYNTHASE"/>
    <property type="match status" value="1"/>
</dbReference>
<feature type="non-terminal residue" evidence="5">
    <location>
        <position position="339"/>
    </location>
</feature>
<comment type="cofactor">
    <cofactor evidence="1">
        <name>pyridoxal 5'-phosphate</name>
        <dbReference type="ChEBI" id="CHEBI:597326"/>
    </cofactor>
</comment>
<protein>
    <recommendedName>
        <fullName evidence="6">O-acetylhomoserine aminocarboxypropyltransferase</fullName>
    </recommendedName>
</protein>
<dbReference type="GO" id="GO:0006535">
    <property type="term" value="P:cysteine biosynthetic process from serine"/>
    <property type="evidence" value="ECO:0007669"/>
    <property type="project" value="TreeGrafter"/>
</dbReference>
<accession>A0A382K0H1</accession>
<dbReference type="InterPro" id="IPR000277">
    <property type="entry name" value="Cys/Met-Metab_PyrdxlP-dep_enz"/>
</dbReference>
<dbReference type="AlphaFoldDB" id="A0A382K0H1"/>
<evidence type="ECO:0008006" key="6">
    <source>
        <dbReference type="Google" id="ProtNLM"/>
    </source>
</evidence>
<dbReference type="PANTHER" id="PTHR43797">
    <property type="entry name" value="HOMOCYSTEINE/CYSTEINE SYNTHASE"/>
    <property type="match status" value="1"/>
</dbReference>
<dbReference type="GO" id="GO:0030170">
    <property type="term" value="F:pyridoxal phosphate binding"/>
    <property type="evidence" value="ECO:0007669"/>
    <property type="project" value="InterPro"/>
</dbReference>
<proteinExistence type="inferred from homology"/>
<dbReference type="Gene3D" id="3.90.1150.10">
    <property type="entry name" value="Aspartate Aminotransferase, domain 1"/>
    <property type="match status" value="1"/>
</dbReference>
<comment type="similarity">
    <text evidence="2">Belongs to the trans-sulfuration enzymes family.</text>
</comment>
<dbReference type="SUPFAM" id="SSF53383">
    <property type="entry name" value="PLP-dependent transferases"/>
    <property type="match status" value="1"/>
</dbReference>
<name>A0A382K0H1_9ZZZZ</name>
<dbReference type="FunFam" id="3.40.640.10:FF:000035">
    <property type="entry name" value="O-succinylhomoserine sulfhydrylase"/>
    <property type="match status" value="1"/>
</dbReference>
<dbReference type="GO" id="GO:0019346">
    <property type="term" value="P:transsulfuration"/>
    <property type="evidence" value="ECO:0007669"/>
    <property type="project" value="InterPro"/>
</dbReference>
<evidence type="ECO:0000313" key="5">
    <source>
        <dbReference type="EMBL" id="SVC17950.1"/>
    </source>
</evidence>
<reference evidence="5" key="1">
    <citation type="submission" date="2018-05" db="EMBL/GenBank/DDBJ databases">
        <authorList>
            <person name="Lanie J.A."/>
            <person name="Ng W.-L."/>
            <person name="Kazmierczak K.M."/>
            <person name="Andrzejewski T.M."/>
            <person name="Davidsen T.M."/>
            <person name="Wayne K.J."/>
            <person name="Tettelin H."/>
            <person name="Glass J.I."/>
            <person name="Rusch D."/>
            <person name="Podicherti R."/>
            <person name="Tsui H.-C.T."/>
            <person name="Winkler M.E."/>
        </authorList>
    </citation>
    <scope>NUCLEOTIDE SEQUENCE</scope>
</reference>
<dbReference type="GO" id="GO:0003961">
    <property type="term" value="F:O-acetylhomoserine aminocarboxypropyltransferase activity"/>
    <property type="evidence" value="ECO:0007669"/>
    <property type="project" value="TreeGrafter"/>
</dbReference>
<dbReference type="InterPro" id="IPR006235">
    <property type="entry name" value="OAc-hSer/O-AcSer_sulfhydrylase"/>
</dbReference>
<dbReference type="InterPro" id="IPR015422">
    <property type="entry name" value="PyrdxlP-dep_Trfase_small"/>
</dbReference>
<dbReference type="GO" id="GO:0005737">
    <property type="term" value="C:cytoplasm"/>
    <property type="evidence" value="ECO:0007669"/>
    <property type="project" value="TreeGrafter"/>
</dbReference>
<dbReference type="EMBL" id="UINC01077645">
    <property type="protein sequence ID" value="SVC17950.1"/>
    <property type="molecule type" value="Genomic_DNA"/>
</dbReference>
<evidence type="ECO:0000256" key="2">
    <source>
        <dbReference type="ARBA" id="ARBA00009077"/>
    </source>
</evidence>
<evidence type="ECO:0000256" key="1">
    <source>
        <dbReference type="ARBA" id="ARBA00001933"/>
    </source>
</evidence>
<dbReference type="Pfam" id="PF01053">
    <property type="entry name" value="Cys_Met_Meta_PP"/>
    <property type="match status" value="1"/>
</dbReference>
<keyword evidence="4" id="KW-0663">Pyridoxal phosphate</keyword>
<dbReference type="Gene3D" id="3.40.640.10">
    <property type="entry name" value="Type I PLP-dependent aspartate aminotransferase-like (Major domain)"/>
    <property type="match status" value="1"/>
</dbReference>
<organism evidence="5">
    <name type="scientific">marine metagenome</name>
    <dbReference type="NCBI Taxonomy" id="408172"/>
    <lineage>
        <taxon>unclassified sequences</taxon>
        <taxon>metagenomes</taxon>
        <taxon>ecological metagenomes</taxon>
    </lineage>
</organism>
<dbReference type="InterPro" id="IPR015421">
    <property type="entry name" value="PyrdxlP-dep_Trfase_major"/>
</dbReference>
<evidence type="ECO:0000256" key="4">
    <source>
        <dbReference type="ARBA" id="ARBA00022898"/>
    </source>
</evidence>
<dbReference type="PIRSF" id="PIRSF001434">
    <property type="entry name" value="CGS"/>
    <property type="match status" value="1"/>
</dbReference>
<dbReference type="InterPro" id="IPR015424">
    <property type="entry name" value="PyrdxlP-dep_Trfase"/>
</dbReference>
<dbReference type="GO" id="GO:0071269">
    <property type="term" value="P:L-homocysteine biosynthetic process"/>
    <property type="evidence" value="ECO:0007669"/>
    <property type="project" value="TreeGrafter"/>
</dbReference>
<keyword evidence="3" id="KW-0808">Transferase</keyword>
<evidence type="ECO:0000256" key="3">
    <source>
        <dbReference type="ARBA" id="ARBA00022679"/>
    </source>
</evidence>